<organism evidence="5 6">
    <name type="scientific">Alloscardovia venturai</name>
    <dbReference type="NCBI Taxonomy" id="1769421"/>
    <lineage>
        <taxon>Bacteria</taxon>
        <taxon>Bacillati</taxon>
        <taxon>Actinomycetota</taxon>
        <taxon>Actinomycetes</taxon>
        <taxon>Bifidobacteriales</taxon>
        <taxon>Bifidobacteriaceae</taxon>
        <taxon>Alloscardovia</taxon>
    </lineage>
</organism>
<protein>
    <recommendedName>
        <fullName evidence="4">5-formyltetrahydrofolate cyclo-ligase</fullName>
        <ecNumber evidence="4">6.3.3.2</ecNumber>
    </recommendedName>
</protein>
<comment type="similarity">
    <text evidence="1 4">Belongs to the 5-formyltetrahydrofolate cyclo-ligase family.</text>
</comment>
<reference evidence="6" key="1">
    <citation type="journal article" date="2019" name="Int. J. Syst. Evol. Microbiol.">
        <title>The Global Catalogue of Microorganisms (GCM) 10K type strain sequencing project: providing services to taxonomists for standard genome sequencing and annotation.</title>
        <authorList>
            <consortium name="The Broad Institute Genomics Platform"/>
            <consortium name="The Broad Institute Genome Sequencing Center for Infectious Disease"/>
            <person name="Wu L."/>
            <person name="Ma J."/>
        </authorList>
    </citation>
    <scope>NUCLEOTIDE SEQUENCE [LARGE SCALE GENOMIC DNA]</scope>
    <source>
        <strain evidence="6">CCM 8604</strain>
    </source>
</reference>
<evidence type="ECO:0000256" key="2">
    <source>
        <dbReference type="ARBA" id="ARBA00022741"/>
    </source>
</evidence>
<evidence type="ECO:0000256" key="1">
    <source>
        <dbReference type="ARBA" id="ARBA00010638"/>
    </source>
</evidence>
<keyword evidence="5" id="KW-0436">Ligase</keyword>
<keyword evidence="3 4" id="KW-0067">ATP-binding</keyword>
<comment type="caution">
    <text evidence="5">The sequence shown here is derived from an EMBL/GenBank/DDBJ whole genome shotgun (WGS) entry which is preliminary data.</text>
</comment>
<dbReference type="Proteomes" id="UP001597036">
    <property type="component" value="Unassembled WGS sequence"/>
</dbReference>
<dbReference type="GO" id="GO:0030272">
    <property type="term" value="F:5-formyltetrahydrofolate cyclo-ligase activity"/>
    <property type="evidence" value="ECO:0007669"/>
    <property type="project" value="UniProtKB-EC"/>
</dbReference>
<dbReference type="InterPro" id="IPR002698">
    <property type="entry name" value="FTHF_cligase"/>
</dbReference>
<dbReference type="Gene3D" id="3.40.50.10420">
    <property type="entry name" value="NagB/RpiA/CoA transferase-like"/>
    <property type="match status" value="1"/>
</dbReference>
<sequence>MGIISNALACKKHVVIPRTLPHSDMEFVKYNSAWLSLTHFGVLEPVNGQVFEPHTIDLMIVPALAVNQRGYRIGFGGGYYDRYLKKYTGHTVSLVYNFQHAEFDSDTFDVPIQHLITL</sequence>
<dbReference type="PANTHER" id="PTHR23407">
    <property type="entry name" value="ATPASE INHIBITOR/5-FORMYLTETRAHYDROFOLATE CYCLO-LIGASE"/>
    <property type="match status" value="1"/>
</dbReference>
<keyword evidence="4" id="KW-0460">Magnesium</keyword>
<evidence type="ECO:0000256" key="3">
    <source>
        <dbReference type="ARBA" id="ARBA00022840"/>
    </source>
</evidence>
<dbReference type="RefSeq" id="WP_377938778.1">
    <property type="nucleotide sequence ID" value="NZ_JBHTHQ010000021.1"/>
</dbReference>
<evidence type="ECO:0000313" key="6">
    <source>
        <dbReference type="Proteomes" id="UP001597036"/>
    </source>
</evidence>
<dbReference type="InterPro" id="IPR024185">
    <property type="entry name" value="FTHF_cligase-like_sf"/>
</dbReference>
<evidence type="ECO:0000313" key="5">
    <source>
        <dbReference type="EMBL" id="MFD0705080.1"/>
    </source>
</evidence>
<name>A0ABW2Y4S7_9BIFI</name>
<dbReference type="EMBL" id="JBHTHQ010000021">
    <property type="protein sequence ID" value="MFD0705080.1"/>
    <property type="molecule type" value="Genomic_DNA"/>
</dbReference>
<comment type="cofactor">
    <cofactor evidence="4">
        <name>Mg(2+)</name>
        <dbReference type="ChEBI" id="CHEBI:18420"/>
    </cofactor>
</comment>
<dbReference type="EC" id="6.3.3.2" evidence="4"/>
<dbReference type="PANTHER" id="PTHR23407:SF1">
    <property type="entry name" value="5-FORMYLTETRAHYDROFOLATE CYCLO-LIGASE"/>
    <property type="match status" value="1"/>
</dbReference>
<keyword evidence="2 4" id="KW-0547">Nucleotide-binding</keyword>
<dbReference type="SUPFAM" id="SSF100950">
    <property type="entry name" value="NagB/RpiA/CoA transferase-like"/>
    <property type="match status" value="1"/>
</dbReference>
<gene>
    <name evidence="5" type="ORF">ACFQY8_04900</name>
</gene>
<dbReference type="InterPro" id="IPR037171">
    <property type="entry name" value="NagB/RpiA_transferase-like"/>
</dbReference>
<keyword evidence="4" id="KW-0479">Metal-binding</keyword>
<evidence type="ECO:0000256" key="4">
    <source>
        <dbReference type="RuleBase" id="RU361279"/>
    </source>
</evidence>
<proteinExistence type="inferred from homology"/>
<comment type="catalytic activity">
    <reaction evidence="4">
        <text>(6S)-5-formyl-5,6,7,8-tetrahydrofolate + ATP = (6R)-5,10-methenyltetrahydrofolate + ADP + phosphate</text>
        <dbReference type="Rhea" id="RHEA:10488"/>
        <dbReference type="ChEBI" id="CHEBI:30616"/>
        <dbReference type="ChEBI" id="CHEBI:43474"/>
        <dbReference type="ChEBI" id="CHEBI:57455"/>
        <dbReference type="ChEBI" id="CHEBI:57457"/>
        <dbReference type="ChEBI" id="CHEBI:456216"/>
        <dbReference type="EC" id="6.3.3.2"/>
    </reaction>
</comment>
<dbReference type="NCBIfam" id="TIGR02727">
    <property type="entry name" value="MTHFS_bact"/>
    <property type="match status" value="1"/>
</dbReference>
<accession>A0ABW2Y4S7</accession>
<keyword evidence="6" id="KW-1185">Reference proteome</keyword>
<dbReference type="Pfam" id="PF01812">
    <property type="entry name" value="5-FTHF_cyc-lig"/>
    <property type="match status" value="1"/>
</dbReference>